<dbReference type="InterPro" id="IPR011989">
    <property type="entry name" value="ARM-like"/>
</dbReference>
<dbReference type="InterPro" id="IPR016024">
    <property type="entry name" value="ARM-type_fold"/>
</dbReference>
<keyword evidence="2" id="KW-1185">Reference proteome</keyword>
<protein>
    <submittedName>
        <fullName evidence="1">Pumilio domain-containing protein</fullName>
    </submittedName>
</protein>
<evidence type="ECO:0000313" key="2">
    <source>
        <dbReference type="Proteomes" id="UP000265520"/>
    </source>
</evidence>
<dbReference type="Proteomes" id="UP000265520">
    <property type="component" value="Unassembled WGS sequence"/>
</dbReference>
<comment type="caution">
    <text evidence="1">The sequence shown here is derived from an EMBL/GenBank/DDBJ whole genome shotgun (WGS) entry which is preliminary data.</text>
</comment>
<dbReference type="AlphaFoldDB" id="A0A392U5Q8"/>
<dbReference type="SUPFAM" id="SSF48371">
    <property type="entry name" value="ARM repeat"/>
    <property type="match status" value="1"/>
</dbReference>
<dbReference type="EMBL" id="LXQA010708035">
    <property type="protein sequence ID" value="MCI67065.1"/>
    <property type="molecule type" value="Genomic_DNA"/>
</dbReference>
<sequence>MRQRTYFQEAPPAPMPGHNCPPPLWKGKVVSMAMDPCNCKYLQTKIDERDPIYVELILSEVKDYLHMLMTDPFGN</sequence>
<dbReference type="Gene3D" id="1.25.10.10">
    <property type="entry name" value="Leucine-rich Repeat Variant"/>
    <property type="match status" value="1"/>
</dbReference>
<proteinExistence type="predicted"/>
<organism evidence="1 2">
    <name type="scientific">Trifolium medium</name>
    <dbReference type="NCBI Taxonomy" id="97028"/>
    <lineage>
        <taxon>Eukaryota</taxon>
        <taxon>Viridiplantae</taxon>
        <taxon>Streptophyta</taxon>
        <taxon>Embryophyta</taxon>
        <taxon>Tracheophyta</taxon>
        <taxon>Spermatophyta</taxon>
        <taxon>Magnoliopsida</taxon>
        <taxon>eudicotyledons</taxon>
        <taxon>Gunneridae</taxon>
        <taxon>Pentapetalae</taxon>
        <taxon>rosids</taxon>
        <taxon>fabids</taxon>
        <taxon>Fabales</taxon>
        <taxon>Fabaceae</taxon>
        <taxon>Papilionoideae</taxon>
        <taxon>50 kb inversion clade</taxon>
        <taxon>NPAAA clade</taxon>
        <taxon>Hologalegina</taxon>
        <taxon>IRL clade</taxon>
        <taxon>Trifolieae</taxon>
        <taxon>Trifolium</taxon>
    </lineage>
</organism>
<reference evidence="1 2" key="1">
    <citation type="journal article" date="2018" name="Front. Plant Sci.">
        <title>Red Clover (Trifolium pratense) and Zigzag Clover (T. medium) - A Picture of Genomic Similarities and Differences.</title>
        <authorList>
            <person name="Dluhosova J."/>
            <person name="Istvanek J."/>
            <person name="Nedelnik J."/>
            <person name="Repkova J."/>
        </authorList>
    </citation>
    <scope>NUCLEOTIDE SEQUENCE [LARGE SCALE GENOMIC DNA]</scope>
    <source>
        <strain evidence="2">cv. 10/8</strain>
        <tissue evidence="1">Leaf</tissue>
    </source>
</reference>
<name>A0A392U5Q8_9FABA</name>
<feature type="non-terminal residue" evidence="1">
    <location>
        <position position="75"/>
    </location>
</feature>
<evidence type="ECO:0000313" key="1">
    <source>
        <dbReference type="EMBL" id="MCI67065.1"/>
    </source>
</evidence>
<accession>A0A392U5Q8</accession>